<dbReference type="EMBL" id="CABFNB010000102">
    <property type="protein sequence ID" value="VTZ62125.1"/>
    <property type="molecule type" value="Genomic_DNA"/>
</dbReference>
<accession>A0A508WXQ9</accession>
<protein>
    <submittedName>
        <fullName evidence="1">Uncharacterized protein</fullName>
    </submittedName>
</protein>
<organism evidence="1">
    <name type="scientific">Sinorhizobium medicae</name>
    <dbReference type="NCBI Taxonomy" id="110321"/>
    <lineage>
        <taxon>Bacteria</taxon>
        <taxon>Pseudomonadati</taxon>
        <taxon>Pseudomonadota</taxon>
        <taxon>Alphaproteobacteria</taxon>
        <taxon>Hyphomicrobiales</taxon>
        <taxon>Rhizobiaceae</taxon>
        <taxon>Sinorhizobium/Ensifer group</taxon>
        <taxon>Sinorhizobium</taxon>
    </lineage>
</organism>
<dbReference type="Proteomes" id="UP000507954">
    <property type="component" value="Unassembled WGS sequence"/>
</dbReference>
<sequence length="67" mass="7499">MPRETVAATQKKDKCYNVATRAREERTPLAEGHLISVGACFLSRERISPDLKPCSTLDRPGGAKWRK</sequence>
<dbReference type="AlphaFoldDB" id="A0A508WXQ9"/>
<gene>
    <name evidence="1" type="ORF">EMEDMD4_360006</name>
</gene>
<reference evidence="1" key="1">
    <citation type="submission" date="2019-06" db="EMBL/GenBank/DDBJ databases">
        <authorList>
            <person name="Le Quere A."/>
            <person name="Colella S."/>
        </authorList>
    </citation>
    <scope>NUCLEOTIDE SEQUENCE</scope>
    <source>
        <strain evidence="1">EmedicaeMD41</strain>
    </source>
</reference>
<evidence type="ECO:0000313" key="1">
    <source>
        <dbReference type="EMBL" id="VTZ62125.1"/>
    </source>
</evidence>
<proteinExistence type="predicted"/>
<name>A0A508WXQ9_9HYPH</name>